<organism evidence="3 4">
    <name type="scientific">Cephalotus follicularis</name>
    <name type="common">Albany pitcher plant</name>
    <dbReference type="NCBI Taxonomy" id="3775"/>
    <lineage>
        <taxon>Eukaryota</taxon>
        <taxon>Viridiplantae</taxon>
        <taxon>Streptophyta</taxon>
        <taxon>Embryophyta</taxon>
        <taxon>Tracheophyta</taxon>
        <taxon>Spermatophyta</taxon>
        <taxon>Magnoliopsida</taxon>
        <taxon>eudicotyledons</taxon>
        <taxon>Gunneridae</taxon>
        <taxon>Pentapetalae</taxon>
        <taxon>rosids</taxon>
        <taxon>fabids</taxon>
        <taxon>Oxalidales</taxon>
        <taxon>Cephalotaceae</taxon>
        <taxon>Cephalotus</taxon>
    </lineage>
</organism>
<dbReference type="GO" id="GO:0050821">
    <property type="term" value="P:protein stabilization"/>
    <property type="evidence" value="ECO:0007669"/>
    <property type="project" value="TreeGrafter"/>
</dbReference>
<dbReference type="Pfam" id="PF02179">
    <property type="entry name" value="BAG"/>
    <property type="match status" value="1"/>
</dbReference>
<dbReference type="PANTHER" id="PTHR12329:SF17">
    <property type="entry name" value="OS04G0619900 PROTEIN"/>
    <property type="match status" value="1"/>
</dbReference>
<accession>A0A1Q3C822</accession>
<protein>
    <submittedName>
        <fullName evidence="3">Ubiquitin domain-containing protein/BAG domain-containing protein</fullName>
    </submittedName>
</protein>
<keyword evidence="1" id="KW-0143">Chaperone</keyword>
<dbReference type="InterPro" id="IPR036533">
    <property type="entry name" value="BAG_dom_sf"/>
</dbReference>
<sequence length="311" mass="34959">MVTANRTELSVTPHLLSCNYKQADSPHTWRSSHCRDKHKVSIFPGKFRALLDVKMMKRRSNVSGLMGNESSTTTSSSLRDEEVECEIRPGGMLVQKRSEKAHVLLPPNVRLRVSYGALRYEISVNSQATFGEVKKLLTAETGLQAGEQRVIYRGKERENGEYLDTCGVKERSKVILMEDPSSIERRYLEMRRNAKIQSAYRAISDVSMEIDKLADQVSAIEKSISKGVKVPEVQITTLIEMLMRQAIKLDSISAEGDASAQKSLLGKRVQKCVESLDALTIPNARIKPVVVTTDWETFNPPPTMAKWEIFD</sequence>
<dbReference type="InterPro" id="IPR000626">
    <property type="entry name" value="Ubiquitin-like_dom"/>
</dbReference>
<dbReference type="EMBL" id="BDDD01001486">
    <property type="protein sequence ID" value="GAV76415.1"/>
    <property type="molecule type" value="Genomic_DNA"/>
</dbReference>
<evidence type="ECO:0000313" key="3">
    <source>
        <dbReference type="EMBL" id="GAV76415.1"/>
    </source>
</evidence>
<dbReference type="OrthoDB" id="417450at2759"/>
<evidence type="ECO:0000313" key="4">
    <source>
        <dbReference type="Proteomes" id="UP000187406"/>
    </source>
</evidence>
<dbReference type="SUPFAM" id="SSF54236">
    <property type="entry name" value="Ubiquitin-like"/>
    <property type="match status" value="1"/>
</dbReference>
<dbReference type="SMART" id="SM00213">
    <property type="entry name" value="UBQ"/>
    <property type="match status" value="1"/>
</dbReference>
<dbReference type="SUPFAM" id="SSF63491">
    <property type="entry name" value="BAG domain"/>
    <property type="match status" value="1"/>
</dbReference>
<dbReference type="GO" id="GO:0000774">
    <property type="term" value="F:adenyl-nucleotide exchange factor activity"/>
    <property type="evidence" value="ECO:0007669"/>
    <property type="project" value="TreeGrafter"/>
</dbReference>
<name>A0A1Q3C822_CEPFO</name>
<dbReference type="Pfam" id="PF00240">
    <property type="entry name" value="ubiquitin"/>
    <property type="match status" value="1"/>
</dbReference>
<dbReference type="Gene3D" id="1.20.58.120">
    <property type="entry name" value="BAG domain"/>
    <property type="match status" value="1"/>
</dbReference>
<proteinExistence type="predicted"/>
<reference evidence="4" key="1">
    <citation type="submission" date="2016-04" db="EMBL/GenBank/DDBJ databases">
        <title>Cephalotus genome sequencing.</title>
        <authorList>
            <person name="Fukushima K."/>
            <person name="Hasebe M."/>
            <person name="Fang X."/>
        </authorList>
    </citation>
    <scope>NUCLEOTIDE SEQUENCE [LARGE SCALE GENOMIC DNA]</scope>
    <source>
        <strain evidence="4">cv. St1</strain>
    </source>
</reference>
<dbReference type="InterPro" id="IPR039773">
    <property type="entry name" value="BAG_chaperone_regulator"/>
</dbReference>
<dbReference type="PROSITE" id="PS50053">
    <property type="entry name" value="UBIQUITIN_2"/>
    <property type="match status" value="1"/>
</dbReference>
<evidence type="ECO:0000256" key="1">
    <source>
        <dbReference type="ARBA" id="ARBA00023186"/>
    </source>
</evidence>
<dbReference type="InterPro" id="IPR003103">
    <property type="entry name" value="BAG_domain"/>
</dbReference>
<dbReference type="STRING" id="3775.A0A1Q3C822"/>
<comment type="caution">
    <text evidence="3">The sequence shown here is derived from an EMBL/GenBank/DDBJ whole genome shotgun (WGS) entry which is preliminary data.</text>
</comment>
<evidence type="ECO:0000259" key="2">
    <source>
        <dbReference type="PROSITE" id="PS50053"/>
    </source>
</evidence>
<dbReference type="GO" id="GO:0005737">
    <property type="term" value="C:cytoplasm"/>
    <property type="evidence" value="ECO:0007669"/>
    <property type="project" value="TreeGrafter"/>
</dbReference>
<dbReference type="AlphaFoldDB" id="A0A1Q3C822"/>
<dbReference type="Proteomes" id="UP000187406">
    <property type="component" value="Unassembled WGS sequence"/>
</dbReference>
<dbReference type="Gene3D" id="3.10.20.90">
    <property type="entry name" value="Phosphatidylinositol 3-kinase Catalytic Subunit, Chain A, domain 1"/>
    <property type="match status" value="1"/>
</dbReference>
<dbReference type="InParanoid" id="A0A1Q3C822"/>
<feature type="domain" description="Ubiquitin-like" evidence="2">
    <location>
        <begin position="107"/>
        <end position="177"/>
    </location>
</feature>
<dbReference type="InterPro" id="IPR029071">
    <property type="entry name" value="Ubiquitin-like_domsf"/>
</dbReference>
<gene>
    <name evidence="3" type="ORF">CFOL_v3_19889</name>
</gene>
<dbReference type="GO" id="GO:0051087">
    <property type="term" value="F:protein-folding chaperone binding"/>
    <property type="evidence" value="ECO:0007669"/>
    <property type="project" value="InterPro"/>
</dbReference>
<dbReference type="PANTHER" id="PTHR12329">
    <property type="entry name" value="BCL2-ASSOCIATED ATHANOGENE"/>
    <property type="match status" value="1"/>
</dbReference>
<keyword evidence="4" id="KW-1185">Reference proteome</keyword>